<evidence type="ECO:0000313" key="2">
    <source>
        <dbReference type="EMBL" id="GAG20498.1"/>
    </source>
</evidence>
<comment type="caution">
    <text evidence="2">The sequence shown here is derived from an EMBL/GenBank/DDBJ whole genome shotgun (WGS) entry which is preliminary data.</text>
</comment>
<protein>
    <recommendedName>
        <fullName evidence="1">Peptidase M14 domain-containing protein</fullName>
    </recommendedName>
</protein>
<feature type="domain" description="Peptidase M14" evidence="1">
    <location>
        <begin position="1"/>
        <end position="176"/>
    </location>
</feature>
<dbReference type="CDD" id="cd00596">
    <property type="entry name" value="Peptidase_M14_like"/>
    <property type="match status" value="1"/>
</dbReference>
<sequence>VTLWIIPTANPDGLAHGTRCNARGVDLNRNAYNDADSCPENDWVSDTHTTEGIIEGGGGEHPFSEVETQLLRDFLEDAEVAIFYHSMAGMIFVTSCSDHRASAELGGCLSEATGYAFPEEGWGSYPVTGAMVDYLAYRGVAAAEVELTNKVVTELDRNLDGVRAVMESVDEIVSVL</sequence>
<dbReference type="GO" id="GO:0006508">
    <property type="term" value="P:proteolysis"/>
    <property type="evidence" value="ECO:0007669"/>
    <property type="project" value="InterPro"/>
</dbReference>
<dbReference type="SUPFAM" id="SSF53187">
    <property type="entry name" value="Zn-dependent exopeptidases"/>
    <property type="match status" value="1"/>
</dbReference>
<dbReference type="EMBL" id="BARS01038252">
    <property type="protein sequence ID" value="GAG20498.1"/>
    <property type="molecule type" value="Genomic_DNA"/>
</dbReference>
<name>X0W7C8_9ZZZZ</name>
<proteinExistence type="predicted"/>
<dbReference type="InterPro" id="IPR000834">
    <property type="entry name" value="Peptidase_M14"/>
</dbReference>
<accession>X0W7C8</accession>
<dbReference type="GO" id="GO:0004181">
    <property type="term" value="F:metallocarboxypeptidase activity"/>
    <property type="evidence" value="ECO:0007669"/>
    <property type="project" value="InterPro"/>
</dbReference>
<organism evidence="2">
    <name type="scientific">marine sediment metagenome</name>
    <dbReference type="NCBI Taxonomy" id="412755"/>
    <lineage>
        <taxon>unclassified sequences</taxon>
        <taxon>metagenomes</taxon>
        <taxon>ecological metagenomes</taxon>
    </lineage>
</organism>
<dbReference type="PROSITE" id="PS52035">
    <property type="entry name" value="PEPTIDASE_M14"/>
    <property type="match status" value="1"/>
</dbReference>
<evidence type="ECO:0000259" key="1">
    <source>
        <dbReference type="PROSITE" id="PS52035"/>
    </source>
</evidence>
<gene>
    <name evidence="2" type="ORF">S01H1_58553</name>
</gene>
<reference evidence="2" key="1">
    <citation type="journal article" date="2014" name="Front. Microbiol.">
        <title>High frequency of phylogenetically diverse reductive dehalogenase-homologous genes in deep subseafloor sedimentary metagenomes.</title>
        <authorList>
            <person name="Kawai M."/>
            <person name="Futagami T."/>
            <person name="Toyoda A."/>
            <person name="Takaki Y."/>
            <person name="Nishi S."/>
            <person name="Hori S."/>
            <person name="Arai W."/>
            <person name="Tsubouchi T."/>
            <person name="Morono Y."/>
            <person name="Uchiyama I."/>
            <person name="Ito T."/>
            <person name="Fujiyama A."/>
            <person name="Inagaki F."/>
            <person name="Takami H."/>
        </authorList>
    </citation>
    <scope>NUCLEOTIDE SEQUENCE</scope>
    <source>
        <strain evidence="2">Expedition CK06-06</strain>
    </source>
</reference>
<dbReference type="AlphaFoldDB" id="X0W7C8"/>
<feature type="non-terminal residue" evidence="2">
    <location>
        <position position="1"/>
    </location>
</feature>
<dbReference type="Gene3D" id="3.40.630.10">
    <property type="entry name" value="Zn peptidases"/>
    <property type="match status" value="1"/>
</dbReference>
<dbReference type="GO" id="GO:0008270">
    <property type="term" value="F:zinc ion binding"/>
    <property type="evidence" value="ECO:0007669"/>
    <property type="project" value="InterPro"/>
</dbReference>
<dbReference type="Pfam" id="PF00246">
    <property type="entry name" value="Peptidase_M14"/>
    <property type="match status" value="1"/>
</dbReference>